<evidence type="ECO:0000313" key="3">
    <source>
        <dbReference type="Proteomes" id="UP001230504"/>
    </source>
</evidence>
<feature type="region of interest" description="Disordered" evidence="1">
    <location>
        <begin position="89"/>
        <end position="116"/>
    </location>
</feature>
<sequence length="116" mass="12198">MERTAQLGGCWWLTACEVRAPRQIETKLTPLLASLKELDTPVHLGRGLLGADAGSCRPAAAAAIATAAAASTFAFAYPELPATRLIAGGKVEEGRGKEREEMGRADGYEGAEREGL</sequence>
<dbReference type="EMBL" id="JAHLJV010000003">
    <property type="protein sequence ID" value="KAK1599045.1"/>
    <property type="molecule type" value="Genomic_DNA"/>
</dbReference>
<evidence type="ECO:0000256" key="1">
    <source>
        <dbReference type="SAM" id="MobiDB-lite"/>
    </source>
</evidence>
<dbReference type="PROSITE" id="PS51257">
    <property type="entry name" value="PROKAR_LIPOPROTEIN"/>
    <property type="match status" value="1"/>
</dbReference>
<name>A0AAD8VC16_9PEZI</name>
<dbReference type="RefSeq" id="XP_060419707.1">
    <property type="nucleotide sequence ID" value="XM_060551501.1"/>
</dbReference>
<keyword evidence="3" id="KW-1185">Reference proteome</keyword>
<reference evidence="2" key="1">
    <citation type="submission" date="2021-06" db="EMBL/GenBank/DDBJ databases">
        <title>Comparative genomics, transcriptomics and evolutionary studies reveal genomic signatures of adaptation to plant cell wall in hemibiotrophic fungi.</title>
        <authorList>
            <consortium name="DOE Joint Genome Institute"/>
            <person name="Baroncelli R."/>
            <person name="Diaz J.F."/>
            <person name="Benocci T."/>
            <person name="Peng M."/>
            <person name="Battaglia E."/>
            <person name="Haridas S."/>
            <person name="Andreopoulos W."/>
            <person name="Labutti K."/>
            <person name="Pangilinan J."/>
            <person name="Floch G.L."/>
            <person name="Makela M.R."/>
            <person name="Henrissat B."/>
            <person name="Grigoriev I.V."/>
            <person name="Crouch J.A."/>
            <person name="De Vries R.P."/>
            <person name="Sukno S.A."/>
            <person name="Thon M.R."/>
        </authorList>
    </citation>
    <scope>NUCLEOTIDE SEQUENCE</scope>
    <source>
        <strain evidence="2">CBS 125086</strain>
    </source>
</reference>
<gene>
    <name evidence="2" type="ORF">LY79DRAFT_206406</name>
</gene>
<organism evidence="2 3">
    <name type="scientific">Colletotrichum navitas</name>
    <dbReference type="NCBI Taxonomy" id="681940"/>
    <lineage>
        <taxon>Eukaryota</taxon>
        <taxon>Fungi</taxon>
        <taxon>Dikarya</taxon>
        <taxon>Ascomycota</taxon>
        <taxon>Pezizomycotina</taxon>
        <taxon>Sordariomycetes</taxon>
        <taxon>Hypocreomycetidae</taxon>
        <taxon>Glomerellales</taxon>
        <taxon>Glomerellaceae</taxon>
        <taxon>Colletotrichum</taxon>
        <taxon>Colletotrichum graminicola species complex</taxon>
    </lineage>
</organism>
<dbReference type="AlphaFoldDB" id="A0AAD8VC16"/>
<dbReference type="Proteomes" id="UP001230504">
    <property type="component" value="Unassembled WGS sequence"/>
</dbReference>
<feature type="compositionally biased region" description="Basic and acidic residues" evidence="1">
    <location>
        <begin position="90"/>
        <end position="116"/>
    </location>
</feature>
<comment type="caution">
    <text evidence="2">The sequence shown here is derived from an EMBL/GenBank/DDBJ whole genome shotgun (WGS) entry which is preliminary data.</text>
</comment>
<dbReference type="GeneID" id="85435741"/>
<evidence type="ECO:0000313" key="2">
    <source>
        <dbReference type="EMBL" id="KAK1599045.1"/>
    </source>
</evidence>
<protein>
    <submittedName>
        <fullName evidence="2">Uncharacterized protein</fullName>
    </submittedName>
</protein>
<proteinExistence type="predicted"/>
<accession>A0AAD8VC16</accession>